<keyword evidence="5 6" id="KW-0472">Membrane</keyword>
<dbReference type="SUPFAM" id="SSF81321">
    <property type="entry name" value="Family A G protein-coupled receptor-like"/>
    <property type="match status" value="1"/>
</dbReference>
<feature type="transmembrane region" description="Helical" evidence="6">
    <location>
        <begin position="139"/>
        <end position="157"/>
    </location>
</feature>
<evidence type="ECO:0000256" key="2">
    <source>
        <dbReference type="ARBA" id="ARBA00008130"/>
    </source>
</evidence>
<dbReference type="EMBL" id="MLYV02000020">
    <property type="protein sequence ID" value="PSS37903.1"/>
    <property type="molecule type" value="Genomic_DNA"/>
</dbReference>
<sequence length="255" mass="26656">MTGSSLGKNPPNAGRHLTAGGSDWLWAVFAIMALSDLGMIMWSFTFVRYIQWFITFPLLLILLLYTSGLALSDILTTAFFAWVVVVCGLVGALTVSTYKWGFFILGVAALLYIWSSLLGHGPRSTFNGGAGVRSGYVRGASFVAFLTMLYPICWGLSEGGNVISITGEMIWYGILDLLLGPVFLYYFVWGLRSVDYGLFGFNSGKHTDGGYATGAGAGAGYGHSKAGMGGAGMGNAGMGGAGNGATIGQNGAGAV</sequence>
<keyword evidence="3 6" id="KW-0812">Transmembrane</keyword>
<comment type="caution">
    <text evidence="7">The sequence shown here is derived from an EMBL/GenBank/DDBJ whole genome shotgun (WGS) entry which is preliminary data.</text>
</comment>
<dbReference type="PANTHER" id="PTHR28286:SF1">
    <property type="entry name" value="30 KDA HEAT SHOCK PROTEIN-RELATED"/>
    <property type="match status" value="1"/>
</dbReference>
<feature type="transmembrane region" description="Helical" evidence="6">
    <location>
        <begin position="74"/>
        <end position="93"/>
    </location>
</feature>
<name>A0A2R6S6N2_9APHY</name>
<evidence type="ECO:0000256" key="6">
    <source>
        <dbReference type="SAM" id="Phobius"/>
    </source>
</evidence>
<dbReference type="SMART" id="SM01021">
    <property type="entry name" value="Bac_rhodopsin"/>
    <property type="match status" value="1"/>
</dbReference>
<dbReference type="Proteomes" id="UP000186601">
    <property type="component" value="Unassembled WGS sequence"/>
</dbReference>
<gene>
    <name evidence="7" type="ORF">PHLCEN_2v245</name>
</gene>
<keyword evidence="8" id="KW-1185">Reference proteome</keyword>
<comment type="similarity">
    <text evidence="2">Belongs to the archaeal/bacterial/fungal opsin family.</text>
</comment>
<dbReference type="Gene3D" id="1.20.1070.10">
    <property type="entry name" value="Rhodopsin 7-helix transmembrane proteins"/>
    <property type="match status" value="2"/>
</dbReference>
<feature type="transmembrane region" description="Helical" evidence="6">
    <location>
        <begin position="49"/>
        <end position="68"/>
    </location>
</feature>
<evidence type="ECO:0000313" key="8">
    <source>
        <dbReference type="Proteomes" id="UP000186601"/>
    </source>
</evidence>
<dbReference type="PANTHER" id="PTHR28286">
    <property type="match status" value="1"/>
</dbReference>
<organism evidence="7 8">
    <name type="scientific">Hermanssonia centrifuga</name>
    <dbReference type="NCBI Taxonomy" id="98765"/>
    <lineage>
        <taxon>Eukaryota</taxon>
        <taxon>Fungi</taxon>
        <taxon>Dikarya</taxon>
        <taxon>Basidiomycota</taxon>
        <taxon>Agaricomycotina</taxon>
        <taxon>Agaricomycetes</taxon>
        <taxon>Polyporales</taxon>
        <taxon>Meruliaceae</taxon>
        <taxon>Hermanssonia</taxon>
    </lineage>
</organism>
<dbReference type="PRINTS" id="PR00251">
    <property type="entry name" value="BACTRLOPSIN"/>
</dbReference>
<evidence type="ECO:0000256" key="4">
    <source>
        <dbReference type="ARBA" id="ARBA00022989"/>
    </source>
</evidence>
<dbReference type="OrthoDB" id="536545at2759"/>
<dbReference type="AlphaFoldDB" id="A0A2R6S6N2"/>
<evidence type="ECO:0000256" key="3">
    <source>
        <dbReference type="ARBA" id="ARBA00022692"/>
    </source>
</evidence>
<feature type="transmembrane region" description="Helical" evidence="6">
    <location>
        <begin position="169"/>
        <end position="188"/>
    </location>
</feature>
<evidence type="ECO:0000256" key="5">
    <source>
        <dbReference type="ARBA" id="ARBA00023136"/>
    </source>
</evidence>
<dbReference type="GO" id="GO:0005886">
    <property type="term" value="C:plasma membrane"/>
    <property type="evidence" value="ECO:0007669"/>
    <property type="project" value="TreeGrafter"/>
</dbReference>
<feature type="transmembrane region" description="Helical" evidence="6">
    <location>
        <begin position="24"/>
        <end position="42"/>
    </location>
</feature>
<dbReference type="Pfam" id="PF01036">
    <property type="entry name" value="Bac_rhodopsin"/>
    <property type="match status" value="1"/>
</dbReference>
<dbReference type="InterPro" id="IPR001425">
    <property type="entry name" value="Arc/bac/fun_rhodopsins"/>
</dbReference>
<evidence type="ECO:0000313" key="7">
    <source>
        <dbReference type="EMBL" id="PSS37903.1"/>
    </source>
</evidence>
<proteinExistence type="inferred from homology"/>
<dbReference type="GO" id="GO:0005783">
    <property type="term" value="C:endoplasmic reticulum"/>
    <property type="evidence" value="ECO:0007669"/>
    <property type="project" value="TreeGrafter"/>
</dbReference>
<evidence type="ECO:0000256" key="1">
    <source>
        <dbReference type="ARBA" id="ARBA00004141"/>
    </source>
</evidence>
<feature type="transmembrane region" description="Helical" evidence="6">
    <location>
        <begin position="100"/>
        <end position="119"/>
    </location>
</feature>
<comment type="subcellular location">
    <subcellularLocation>
        <location evidence="1">Membrane</location>
        <topology evidence="1">Multi-pass membrane protein</topology>
    </subcellularLocation>
</comment>
<reference evidence="7 8" key="1">
    <citation type="submission" date="2018-02" db="EMBL/GenBank/DDBJ databases">
        <title>Genome sequence of the basidiomycete white-rot fungus Phlebia centrifuga.</title>
        <authorList>
            <person name="Granchi Z."/>
            <person name="Peng M."/>
            <person name="de Vries R.P."/>
            <person name="Hilden K."/>
            <person name="Makela M.R."/>
            <person name="Grigoriev I."/>
            <person name="Riley R."/>
        </authorList>
    </citation>
    <scope>NUCLEOTIDE SEQUENCE [LARGE SCALE GENOMIC DNA]</scope>
    <source>
        <strain evidence="7 8">FBCC195</strain>
    </source>
</reference>
<accession>A0A2R6S6N2</accession>
<keyword evidence="4 6" id="KW-1133">Transmembrane helix</keyword>
<protein>
    <submittedName>
        <fullName evidence="7">Uncharacterized protein</fullName>
    </submittedName>
</protein>